<reference evidence="9" key="1">
    <citation type="journal article" date="2014" name="Int. J. Syst. Evol. Microbiol.">
        <title>Complete genome sequence of Corynebacterium casei LMG S-19264T (=DSM 44701T), isolated from a smear-ripened cheese.</title>
        <authorList>
            <consortium name="US DOE Joint Genome Institute (JGI-PGF)"/>
            <person name="Walter F."/>
            <person name="Albersmeier A."/>
            <person name="Kalinowski J."/>
            <person name="Ruckert C."/>
        </authorList>
    </citation>
    <scope>NUCLEOTIDE SEQUENCE</scope>
    <source>
        <strain evidence="9">KCTC 23732</strain>
    </source>
</reference>
<dbReference type="EMBL" id="BMYS01000002">
    <property type="protein sequence ID" value="GGW77698.1"/>
    <property type="molecule type" value="Genomic_DNA"/>
</dbReference>
<feature type="coiled-coil region" evidence="6">
    <location>
        <begin position="117"/>
        <end position="182"/>
    </location>
</feature>
<keyword evidence="4 5" id="KW-0963">Cytoplasm</keyword>
<sequence>MNHHYFNDLDDDNDDFETVRVSKSSSVPAASSAARAGSSSGPSEGKGPFTRRASQPSQNNSQEIVRTSDLQKAKKATKAANKKTGISLLARAINLLSRREHSELELSRKLLPHAESLEELEQVLARLKKENWQSNQRFTHTFAQQKSSKWGAAKILQELKHHKLNAEDISDIKEELEQTEQQRAYEVWFKKFRGVKYETPQEYARQIRFLLSRGFSSEVVRKIVGGGYFED</sequence>
<reference evidence="9" key="2">
    <citation type="submission" date="2020-09" db="EMBL/GenBank/DDBJ databases">
        <authorList>
            <person name="Sun Q."/>
            <person name="Kim S."/>
        </authorList>
    </citation>
    <scope>NUCLEOTIDE SEQUENCE</scope>
    <source>
        <strain evidence="9">KCTC 23732</strain>
    </source>
</reference>
<comment type="similarity">
    <text evidence="2 5">Belongs to the RecX family.</text>
</comment>
<protein>
    <recommendedName>
        <fullName evidence="3 5">Regulatory protein RecX</fullName>
    </recommendedName>
</protein>
<evidence type="ECO:0000256" key="2">
    <source>
        <dbReference type="ARBA" id="ARBA00009695"/>
    </source>
</evidence>
<comment type="caution">
    <text evidence="9">The sequence shown here is derived from an EMBL/GenBank/DDBJ whole genome shotgun (WGS) entry which is preliminary data.</text>
</comment>
<dbReference type="HAMAP" id="MF_01114">
    <property type="entry name" value="RecX"/>
    <property type="match status" value="1"/>
</dbReference>
<dbReference type="RefSeq" id="WP_189383806.1">
    <property type="nucleotide sequence ID" value="NZ_BAABFY010000057.1"/>
</dbReference>
<accession>A0A918MW31</accession>
<feature type="compositionally biased region" description="Polar residues" evidence="7">
    <location>
        <begin position="52"/>
        <end position="70"/>
    </location>
</feature>
<keyword evidence="6" id="KW-0175">Coiled coil</keyword>
<organism evidence="9 10">
    <name type="scientific">Advenella faeciporci</name>
    <dbReference type="NCBI Taxonomy" id="797535"/>
    <lineage>
        <taxon>Bacteria</taxon>
        <taxon>Pseudomonadati</taxon>
        <taxon>Pseudomonadota</taxon>
        <taxon>Betaproteobacteria</taxon>
        <taxon>Burkholderiales</taxon>
        <taxon>Alcaligenaceae</taxon>
    </lineage>
</organism>
<dbReference type="InterPro" id="IPR036388">
    <property type="entry name" value="WH-like_DNA-bd_sf"/>
</dbReference>
<dbReference type="InterPro" id="IPR053925">
    <property type="entry name" value="RecX_HTH_3rd"/>
</dbReference>
<dbReference type="Proteomes" id="UP000608345">
    <property type="component" value="Unassembled WGS sequence"/>
</dbReference>
<dbReference type="NCBIfam" id="NF001055">
    <property type="entry name" value="PRK00117.2-5"/>
    <property type="match status" value="1"/>
</dbReference>
<dbReference type="AlphaFoldDB" id="A0A918MW31"/>
<dbReference type="Pfam" id="PF21981">
    <property type="entry name" value="RecX_HTH3"/>
    <property type="match status" value="1"/>
</dbReference>
<evidence type="ECO:0000256" key="7">
    <source>
        <dbReference type="SAM" id="MobiDB-lite"/>
    </source>
</evidence>
<name>A0A918MW31_9BURK</name>
<evidence type="ECO:0000256" key="1">
    <source>
        <dbReference type="ARBA" id="ARBA00004496"/>
    </source>
</evidence>
<dbReference type="InterPro" id="IPR003783">
    <property type="entry name" value="Regulatory_RecX"/>
</dbReference>
<dbReference type="GO" id="GO:0006282">
    <property type="term" value="P:regulation of DNA repair"/>
    <property type="evidence" value="ECO:0007669"/>
    <property type="project" value="UniProtKB-UniRule"/>
</dbReference>
<feature type="domain" description="RecX third three-helical" evidence="8">
    <location>
        <begin position="180"/>
        <end position="223"/>
    </location>
</feature>
<proteinExistence type="inferred from homology"/>
<evidence type="ECO:0000313" key="9">
    <source>
        <dbReference type="EMBL" id="GGW77698.1"/>
    </source>
</evidence>
<keyword evidence="10" id="KW-1185">Reference proteome</keyword>
<evidence type="ECO:0000256" key="3">
    <source>
        <dbReference type="ARBA" id="ARBA00018111"/>
    </source>
</evidence>
<evidence type="ECO:0000256" key="4">
    <source>
        <dbReference type="ARBA" id="ARBA00022490"/>
    </source>
</evidence>
<dbReference type="GO" id="GO:0005737">
    <property type="term" value="C:cytoplasm"/>
    <property type="evidence" value="ECO:0007669"/>
    <property type="project" value="UniProtKB-SubCell"/>
</dbReference>
<evidence type="ECO:0000259" key="8">
    <source>
        <dbReference type="Pfam" id="PF21981"/>
    </source>
</evidence>
<evidence type="ECO:0000256" key="6">
    <source>
        <dbReference type="SAM" id="Coils"/>
    </source>
</evidence>
<dbReference type="PANTHER" id="PTHR33602:SF1">
    <property type="entry name" value="REGULATORY PROTEIN RECX FAMILY PROTEIN"/>
    <property type="match status" value="1"/>
</dbReference>
<gene>
    <name evidence="5" type="primary">recX</name>
    <name evidence="9" type="ORF">GCM10011450_04390</name>
</gene>
<dbReference type="Gene3D" id="1.10.10.10">
    <property type="entry name" value="Winged helix-like DNA-binding domain superfamily/Winged helix DNA-binding domain"/>
    <property type="match status" value="3"/>
</dbReference>
<comment type="subcellular location">
    <subcellularLocation>
        <location evidence="1 5">Cytoplasm</location>
    </subcellularLocation>
</comment>
<evidence type="ECO:0000256" key="5">
    <source>
        <dbReference type="HAMAP-Rule" id="MF_01114"/>
    </source>
</evidence>
<comment type="function">
    <text evidence="5">Modulates RecA activity.</text>
</comment>
<feature type="compositionally biased region" description="Low complexity" evidence="7">
    <location>
        <begin position="21"/>
        <end position="48"/>
    </location>
</feature>
<dbReference type="PANTHER" id="PTHR33602">
    <property type="entry name" value="REGULATORY PROTEIN RECX FAMILY PROTEIN"/>
    <property type="match status" value="1"/>
</dbReference>
<feature type="region of interest" description="Disordered" evidence="7">
    <location>
        <begin position="1"/>
        <end position="81"/>
    </location>
</feature>
<evidence type="ECO:0000313" key="10">
    <source>
        <dbReference type="Proteomes" id="UP000608345"/>
    </source>
</evidence>